<dbReference type="EMBL" id="CATKSN020001276">
    <property type="protein sequence ID" value="CAI9150991.1"/>
    <property type="molecule type" value="Genomic_DNA"/>
</dbReference>
<accession>A0ABN8XTP1</accession>
<evidence type="ECO:0000313" key="1">
    <source>
        <dbReference type="EMBL" id="CAI9150991.1"/>
    </source>
</evidence>
<feature type="non-terminal residue" evidence="1">
    <location>
        <position position="1"/>
    </location>
</feature>
<organism evidence="1 2">
    <name type="scientific">Rangifer tarandus platyrhynchus</name>
    <name type="common">Svalbard reindeer</name>
    <dbReference type="NCBI Taxonomy" id="3082113"/>
    <lineage>
        <taxon>Eukaryota</taxon>
        <taxon>Metazoa</taxon>
        <taxon>Chordata</taxon>
        <taxon>Craniata</taxon>
        <taxon>Vertebrata</taxon>
        <taxon>Euteleostomi</taxon>
        <taxon>Mammalia</taxon>
        <taxon>Eutheria</taxon>
        <taxon>Laurasiatheria</taxon>
        <taxon>Artiodactyla</taxon>
        <taxon>Ruminantia</taxon>
        <taxon>Pecora</taxon>
        <taxon>Cervidae</taxon>
        <taxon>Odocoileinae</taxon>
        <taxon>Rangifer</taxon>
    </lineage>
</organism>
<dbReference type="Proteomes" id="UP001176941">
    <property type="component" value="Unassembled WGS sequence"/>
</dbReference>
<name>A0ABN8XTP1_RANTA</name>
<protein>
    <submittedName>
        <fullName evidence="1">Uncharacterized protein</fullName>
    </submittedName>
</protein>
<reference evidence="1" key="1">
    <citation type="submission" date="2023-04" db="EMBL/GenBank/DDBJ databases">
        <authorList>
            <consortium name="ELIXIR-Norway"/>
        </authorList>
    </citation>
    <scope>NUCLEOTIDE SEQUENCE [LARGE SCALE GENOMIC DNA]</scope>
</reference>
<sequence length="103" mass="11793">MNQIIECSSSEVTVTAHIKARWIKGLKETGRWQKSNPRATTVSGHINYRLQGTEGDRKMAEEQPESHYCVWAHQLQTARMNQIIECSSSEVTVTAHIKARWIK</sequence>
<keyword evidence="2" id="KW-1185">Reference proteome</keyword>
<feature type="non-terminal residue" evidence="1">
    <location>
        <position position="103"/>
    </location>
</feature>
<proteinExistence type="predicted"/>
<gene>
    <name evidence="1" type="ORF">MRATA1EN1_LOCUS32609</name>
</gene>
<evidence type="ECO:0000313" key="2">
    <source>
        <dbReference type="Proteomes" id="UP001176941"/>
    </source>
</evidence>
<comment type="caution">
    <text evidence="1">The sequence shown here is derived from an EMBL/GenBank/DDBJ whole genome shotgun (WGS) entry which is preliminary data.</text>
</comment>